<feature type="chain" id="PRO_5003877650" description="SCP domain-containing protein" evidence="1">
    <location>
        <begin position="28"/>
        <end position="107"/>
    </location>
</feature>
<protein>
    <recommendedName>
        <fullName evidence="2">SCP domain-containing protein</fullName>
    </recommendedName>
</protein>
<dbReference type="InterPro" id="IPR014044">
    <property type="entry name" value="CAP_dom"/>
</dbReference>
<feature type="domain" description="SCP" evidence="2">
    <location>
        <begin position="8"/>
        <end position="103"/>
    </location>
</feature>
<dbReference type="InterPro" id="IPR001283">
    <property type="entry name" value="CRISP-related"/>
</dbReference>
<dbReference type="HOGENOM" id="CLU_2214592_0_0_1"/>
<sequence>MGFFLFSPMPSYFLLAFILIVSYSCHAQQDYLDAHNTMTATNAMEMWVDEKQYCHLESNTCDEGKVCGHYTQVFGRLGCARVQCNNGGYVVSFKYDPPGNFIGQTPY</sequence>
<dbReference type="Proteomes" id="UP000004994">
    <property type="component" value="Chromosome 10"/>
</dbReference>
<dbReference type="InterPro" id="IPR035940">
    <property type="entry name" value="CAP_sf"/>
</dbReference>
<name>K4D063_SOLLC</name>
<dbReference type="PhylomeDB" id="K4D063"/>
<proteinExistence type="predicted"/>
<evidence type="ECO:0000313" key="4">
    <source>
        <dbReference type="Proteomes" id="UP000004994"/>
    </source>
</evidence>
<evidence type="ECO:0000259" key="2">
    <source>
        <dbReference type="SMART" id="SM00198"/>
    </source>
</evidence>
<dbReference type="SUPFAM" id="SSF55797">
    <property type="entry name" value="PR-1-like"/>
    <property type="match status" value="1"/>
</dbReference>
<dbReference type="SMART" id="SM00198">
    <property type="entry name" value="SCP"/>
    <property type="match status" value="1"/>
</dbReference>
<reference evidence="3" key="2">
    <citation type="submission" date="2015-06" db="UniProtKB">
        <authorList>
            <consortium name="EnsemblPlants"/>
        </authorList>
    </citation>
    <scope>IDENTIFICATION</scope>
    <source>
        <strain evidence="3">cv. Heinz 1706</strain>
    </source>
</reference>
<dbReference type="PaxDb" id="4081-Solyc10g048040.1.1"/>
<dbReference type="AlphaFoldDB" id="K4D063"/>
<evidence type="ECO:0000256" key="1">
    <source>
        <dbReference type="SAM" id="SignalP"/>
    </source>
</evidence>
<dbReference type="InParanoid" id="K4D063"/>
<reference evidence="3" key="1">
    <citation type="journal article" date="2012" name="Nature">
        <title>The tomato genome sequence provides insights into fleshy fruit evolution.</title>
        <authorList>
            <consortium name="Tomato Genome Consortium"/>
        </authorList>
    </citation>
    <scope>NUCLEOTIDE SEQUENCE [LARGE SCALE GENOMIC DNA]</scope>
    <source>
        <strain evidence="3">cv. Heinz 1706</strain>
    </source>
</reference>
<dbReference type="STRING" id="4081.K4D063"/>
<dbReference type="SMR" id="K4D063"/>
<dbReference type="Gene3D" id="3.40.33.10">
    <property type="entry name" value="CAP"/>
    <property type="match status" value="1"/>
</dbReference>
<dbReference type="Gramene" id="Solyc10g048040.1.1">
    <property type="protein sequence ID" value="Solyc10g048040.1.1"/>
    <property type="gene ID" value="Solyc10g048040.1"/>
</dbReference>
<evidence type="ECO:0000313" key="3">
    <source>
        <dbReference type="EnsemblPlants" id="Solyc10g048040.1.1"/>
    </source>
</evidence>
<dbReference type="eggNOG" id="KOG3017">
    <property type="taxonomic scope" value="Eukaryota"/>
</dbReference>
<dbReference type="EnsemblPlants" id="Solyc10g048040.1.1">
    <property type="protein sequence ID" value="Solyc10g048040.1.1"/>
    <property type="gene ID" value="Solyc10g048040.1"/>
</dbReference>
<keyword evidence="4" id="KW-1185">Reference proteome</keyword>
<keyword evidence="1" id="KW-0732">Signal</keyword>
<accession>K4D063</accession>
<dbReference type="PANTHER" id="PTHR10334">
    <property type="entry name" value="CYSTEINE-RICH SECRETORY PROTEIN-RELATED"/>
    <property type="match status" value="1"/>
</dbReference>
<feature type="signal peptide" evidence="1">
    <location>
        <begin position="1"/>
        <end position="27"/>
    </location>
</feature>
<organism evidence="3">
    <name type="scientific">Solanum lycopersicum</name>
    <name type="common">Tomato</name>
    <name type="synonym">Lycopersicon esculentum</name>
    <dbReference type="NCBI Taxonomy" id="4081"/>
    <lineage>
        <taxon>Eukaryota</taxon>
        <taxon>Viridiplantae</taxon>
        <taxon>Streptophyta</taxon>
        <taxon>Embryophyta</taxon>
        <taxon>Tracheophyta</taxon>
        <taxon>Spermatophyta</taxon>
        <taxon>Magnoliopsida</taxon>
        <taxon>eudicotyledons</taxon>
        <taxon>Gunneridae</taxon>
        <taxon>Pentapetalae</taxon>
        <taxon>asterids</taxon>
        <taxon>lamiids</taxon>
        <taxon>Solanales</taxon>
        <taxon>Solanaceae</taxon>
        <taxon>Solanoideae</taxon>
        <taxon>Solaneae</taxon>
        <taxon>Solanum</taxon>
        <taxon>Solanum subgen. Lycopersicon</taxon>
    </lineage>
</organism>